<dbReference type="AlphaFoldDB" id="A0A2M7Q7D0"/>
<gene>
    <name evidence="2" type="ORF">COY97_01230</name>
</gene>
<name>A0A2M7Q7D0_9BACT</name>
<reference evidence="3" key="1">
    <citation type="submission" date="2017-09" db="EMBL/GenBank/DDBJ databases">
        <title>Depth-based differentiation of microbial function through sediment-hosted aquifers and enrichment of novel symbionts in the deep terrestrial subsurface.</title>
        <authorList>
            <person name="Probst A.J."/>
            <person name="Ladd B."/>
            <person name="Jarett J.K."/>
            <person name="Geller-Mcgrath D.E."/>
            <person name="Sieber C.M.K."/>
            <person name="Emerson J.B."/>
            <person name="Anantharaman K."/>
            <person name="Thomas B.C."/>
            <person name="Malmstrom R."/>
            <person name="Stieglmeier M."/>
            <person name="Klingl A."/>
            <person name="Woyke T."/>
            <person name="Ryan C.M."/>
            <person name="Banfield J.F."/>
        </authorList>
    </citation>
    <scope>NUCLEOTIDE SEQUENCE [LARGE SCALE GENOMIC DNA]</scope>
</reference>
<evidence type="ECO:0008006" key="4">
    <source>
        <dbReference type="Google" id="ProtNLM"/>
    </source>
</evidence>
<accession>A0A2M7Q7D0</accession>
<dbReference type="Proteomes" id="UP000228730">
    <property type="component" value="Unassembled WGS sequence"/>
</dbReference>
<evidence type="ECO:0000313" key="3">
    <source>
        <dbReference type="Proteomes" id="UP000228730"/>
    </source>
</evidence>
<keyword evidence="1" id="KW-0472">Membrane</keyword>
<proteinExistence type="predicted"/>
<keyword evidence="1" id="KW-0812">Transmembrane</keyword>
<keyword evidence="1" id="KW-1133">Transmembrane helix</keyword>
<organism evidence="2 3">
    <name type="scientific">Candidatus Wolfebacteria bacterium CG_4_10_14_0_8_um_filter_39_64</name>
    <dbReference type="NCBI Taxonomy" id="1975063"/>
    <lineage>
        <taxon>Bacteria</taxon>
        <taxon>Candidatus Wolfeibacteriota</taxon>
    </lineage>
</organism>
<feature type="transmembrane region" description="Helical" evidence="1">
    <location>
        <begin position="7"/>
        <end position="23"/>
    </location>
</feature>
<evidence type="ECO:0000256" key="1">
    <source>
        <dbReference type="SAM" id="Phobius"/>
    </source>
</evidence>
<evidence type="ECO:0000313" key="2">
    <source>
        <dbReference type="EMBL" id="PIY58990.1"/>
    </source>
</evidence>
<dbReference type="EMBL" id="PFKY01000041">
    <property type="protein sequence ID" value="PIY58990.1"/>
    <property type="molecule type" value="Genomic_DNA"/>
</dbReference>
<sequence>MANFIKIIFFLIIVAGIGIYFLSQSPKIFQGSPQEKVSAPSQTFVSPAPTSYTSPSLSPAPQAISDYLIPSGFSRGQLSPYFEKINISASYAYSHFNPSEIKLSSNLSDNEKVNITGWQIKTNNGEIIIPQAINVYEPSGLFPQQDIVLSGNNYVNIYLSVNPINKNFRLNNCIGYLQNDYVFSPSLPQNCPTPSRSEISYLSGQCQSYILSLWGCKVPDKDSDSFYVSIGGSSEEEVECRAFLDTIDQNGCFRKHRFDSDFLSNEWRLWIREHILDSQHDRVLLFDKQGLLVDEYTY</sequence>
<comment type="caution">
    <text evidence="2">The sequence shown here is derived from an EMBL/GenBank/DDBJ whole genome shotgun (WGS) entry which is preliminary data.</text>
</comment>
<protein>
    <recommendedName>
        <fullName evidence="4">LTD domain-containing protein</fullName>
    </recommendedName>
</protein>